<comment type="caution">
    <text evidence="1">The sequence shown here is derived from an EMBL/GenBank/DDBJ whole genome shotgun (WGS) entry which is preliminary data.</text>
</comment>
<sequence length="59" mass="7145">MSIPVVTKEQIKNSLDIWYQFMLNQDFVQSKTLKEEIESKISHIEEDQQILFYYSLLDF</sequence>
<dbReference type="InterPro" id="IPR011990">
    <property type="entry name" value="TPR-like_helical_dom_sf"/>
</dbReference>
<protein>
    <submittedName>
        <fullName evidence="1">Uncharacterized protein</fullName>
    </submittedName>
</protein>
<accession>A0AAP8GXK2</accession>
<dbReference type="Proteomes" id="UP000236165">
    <property type="component" value="Unassembled WGS sequence"/>
</dbReference>
<name>A0AAP8GXK2_BACMY</name>
<proteinExistence type="predicted"/>
<gene>
    <name evidence="1" type="ORF">BACWE_26900</name>
</gene>
<evidence type="ECO:0000313" key="2">
    <source>
        <dbReference type="Proteomes" id="UP000236165"/>
    </source>
</evidence>
<reference evidence="1 2" key="1">
    <citation type="submission" date="2016-10" db="EMBL/GenBank/DDBJ databases">
        <title>Genome Sequence of Bacillus weihenstephanensis GM6LP.</title>
        <authorList>
            <person name="Poehlein A."/>
            <person name="Wemheuer F."/>
            <person name="Hollensteiner J."/>
            <person name="Wemheuer B."/>
        </authorList>
    </citation>
    <scope>NUCLEOTIDE SEQUENCE [LARGE SCALE GENOMIC DNA]</scope>
    <source>
        <strain evidence="1 2">GM6LP</strain>
    </source>
</reference>
<dbReference type="Pfam" id="PF18801">
    <property type="entry name" value="RapH_N"/>
    <property type="match status" value="1"/>
</dbReference>
<dbReference type="EMBL" id="MKZQ01000031">
    <property type="protein sequence ID" value="PJN70510.1"/>
    <property type="molecule type" value="Genomic_DNA"/>
</dbReference>
<organism evidence="1 2">
    <name type="scientific">Bacillus mycoides</name>
    <dbReference type="NCBI Taxonomy" id="1405"/>
    <lineage>
        <taxon>Bacteria</taxon>
        <taxon>Bacillati</taxon>
        <taxon>Bacillota</taxon>
        <taxon>Bacilli</taxon>
        <taxon>Bacillales</taxon>
        <taxon>Bacillaceae</taxon>
        <taxon>Bacillus</taxon>
        <taxon>Bacillus cereus group</taxon>
    </lineage>
</organism>
<dbReference type="Gene3D" id="1.25.40.10">
    <property type="entry name" value="Tetratricopeptide repeat domain"/>
    <property type="match status" value="1"/>
</dbReference>
<evidence type="ECO:0000313" key="1">
    <source>
        <dbReference type="EMBL" id="PJN70510.1"/>
    </source>
</evidence>
<dbReference type="AlphaFoldDB" id="A0AAP8GXK2"/>
<dbReference type="RefSeq" id="WP_233206311.1">
    <property type="nucleotide sequence ID" value="NZ_MKZP01000069.1"/>
</dbReference>